<dbReference type="EMBL" id="MWPR01000007">
    <property type="protein sequence ID" value="ORJ51210.1"/>
    <property type="molecule type" value="Genomic_DNA"/>
</dbReference>
<evidence type="ECO:0000313" key="5">
    <source>
        <dbReference type="Proteomes" id="UP000867740"/>
    </source>
</evidence>
<keyword evidence="4" id="KW-1185">Reference proteome</keyword>
<name>A0A9P3T8W1_KLUIN</name>
<accession>A0A9P3T8W1</accession>
<feature type="transmembrane region" description="Helical" evidence="1">
    <location>
        <begin position="57"/>
        <end position="79"/>
    </location>
</feature>
<keyword evidence="1" id="KW-0472">Membrane</keyword>
<reference evidence="2" key="3">
    <citation type="submission" date="2020-10" db="EMBL/GenBank/DDBJ databases">
        <authorList>
            <consortium name="NCBI Pathogen Detection Project"/>
        </authorList>
    </citation>
    <scope>NUCLEOTIDE SEQUENCE</scope>
    <source>
        <strain evidence="2">CAVp300</strain>
    </source>
</reference>
<evidence type="ECO:0000313" key="4">
    <source>
        <dbReference type="Proteomes" id="UP000192521"/>
    </source>
</evidence>
<protein>
    <submittedName>
        <fullName evidence="2">DUF2534 family protein</fullName>
    </submittedName>
</protein>
<dbReference type="Proteomes" id="UP000192521">
    <property type="component" value="Unassembled WGS sequence"/>
</dbReference>
<comment type="caution">
    <text evidence="2">The sequence shown here is derived from an EMBL/GenBank/DDBJ whole genome shotgun (WGS) entry which is preliminary data.</text>
</comment>
<dbReference type="Proteomes" id="UP000867740">
    <property type="component" value="Unassembled WGS sequence"/>
</dbReference>
<reference evidence="2" key="2">
    <citation type="journal article" date="2018" name="Genome Biol.">
        <title>SKESA: strategic k-mer extension for scrupulous assemblies.</title>
        <authorList>
            <person name="Souvorov A."/>
            <person name="Agarwala R."/>
            <person name="Lipman D.J."/>
        </authorList>
    </citation>
    <scope>NUCLEOTIDE SEQUENCE</scope>
    <source>
        <strain evidence="2">CAVp300</strain>
    </source>
</reference>
<keyword evidence="1" id="KW-1133">Transmembrane helix</keyword>
<dbReference type="AlphaFoldDB" id="A0A9P3T8W1"/>
<gene>
    <name evidence="3" type="ORF">B2M27_06655</name>
    <name evidence="2" type="ORF">I8531_002276</name>
</gene>
<dbReference type="OrthoDB" id="6555993at2"/>
<sequence>MLEKLRTREGKKFLIAVAIIFVAAVSIISEAAFQGVVEQYDLPMDEWSVSMFVIQGAWVFIYSLMFTIIGSLPFAFWFLGPKDDRG</sequence>
<evidence type="ECO:0000313" key="2">
    <source>
        <dbReference type="EMBL" id="HAT3581972.1"/>
    </source>
</evidence>
<proteinExistence type="predicted"/>
<reference evidence="3 4" key="1">
    <citation type="submission" date="2017-02" db="EMBL/GenBank/DDBJ databases">
        <title>Draft genome sequence of a Kluyvera intermedia isolate from a patient with a pancreatic abscess.</title>
        <authorList>
            <person name="Thele R."/>
        </authorList>
    </citation>
    <scope>NUCLEOTIDE SEQUENCE [LARGE SCALE GENOMIC DNA]</scope>
    <source>
        <strain evidence="3 4">FOSA7093</strain>
    </source>
</reference>
<dbReference type="RefSeq" id="WP_047373359.1">
    <property type="nucleotide sequence ID" value="NZ_CABMNU010000005.1"/>
</dbReference>
<evidence type="ECO:0000256" key="1">
    <source>
        <dbReference type="SAM" id="Phobius"/>
    </source>
</evidence>
<dbReference type="EMBL" id="DACSUM010000015">
    <property type="protein sequence ID" value="HAT3581972.1"/>
    <property type="molecule type" value="Genomic_DNA"/>
</dbReference>
<dbReference type="InterPro" id="IPR019685">
    <property type="entry name" value="DUF2534"/>
</dbReference>
<organism evidence="2 5">
    <name type="scientific">Kluyvera intermedia</name>
    <name type="common">Enterobacter intermedius</name>
    <dbReference type="NCBI Taxonomy" id="61648"/>
    <lineage>
        <taxon>Bacteria</taxon>
        <taxon>Pseudomonadati</taxon>
        <taxon>Pseudomonadota</taxon>
        <taxon>Gammaproteobacteria</taxon>
        <taxon>Enterobacterales</taxon>
        <taxon>Enterobacteriaceae</taxon>
        <taxon>Kluyvera</taxon>
    </lineage>
</organism>
<dbReference type="Pfam" id="PF10749">
    <property type="entry name" value="DUF2534"/>
    <property type="match status" value="1"/>
</dbReference>
<evidence type="ECO:0000313" key="3">
    <source>
        <dbReference type="EMBL" id="ORJ51210.1"/>
    </source>
</evidence>
<keyword evidence="1" id="KW-0812">Transmembrane</keyword>
<feature type="transmembrane region" description="Helical" evidence="1">
    <location>
        <begin position="12"/>
        <end position="37"/>
    </location>
</feature>